<proteinExistence type="predicted"/>
<sequence>MDITLFKKESNQDFIMVQIYVDDIVFGATDETLCKKFFELMQSNKKRMIATFISKSILNNSLKSLIWKNPSI</sequence>
<evidence type="ECO:0000313" key="2">
    <source>
        <dbReference type="Proteomes" id="UP000257109"/>
    </source>
</evidence>
<keyword evidence="2" id="KW-1185">Reference proteome</keyword>
<name>A0A371EEL7_MUCPR</name>
<protein>
    <recommendedName>
        <fullName evidence="3">Reverse transcriptase Ty1/copia-type domain-containing protein</fullName>
    </recommendedName>
</protein>
<comment type="caution">
    <text evidence="1">The sequence shown here is derived from an EMBL/GenBank/DDBJ whole genome shotgun (WGS) entry which is preliminary data.</text>
</comment>
<dbReference type="OrthoDB" id="1740642at2759"/>
<gene>
    <name evidence="1" type="ORF">CR513_57024</name>
</gene>
<dbReference type="EMBL" id="QJKJ01014387">
    <property type="protein sequence ID" value="RDX64429.1"/>
    <property type="molecule type" value="Genomic_DNA"/>
</dbReference>
<reference evidence="1" key="1">
    <citation type="submission" date="2018-05" db="EMBL/GenBank/DDBJ databases">
        <title>Draft genome of Mucuna pruriens seed.</title>
        <authorList>
            <person name="Nnadi N.E."/>
            <person name="Vos R."/>
            <person name="Hasami M.H."/>
            <person name="Devisetty U.K."/>
            <person name="Aguiy J.C."/>
        </authorList>
    </citation>
    <scope>NUCLEOTIDE SEQUENCE [LARGE SCALE GENOMIC DNA]</scope>
    <source>
        <strain evidence="1">JCA_2017</strain>
    </source>
</reference>
<feature type="non-terminal residue" evidence="1">
    <location>
        <position position="1"/>
    </location>
</feature>
<dbReference type="AlphaFoldDB" id="A0A371EEL7"/>
<accession>A0A371EEL7</accession>
<evidence type="ECO:0000313" key="1">
    <source>
        <dbReference type="EMBL" id="RDX64429.1"/>
    </source>
</evidence>
<organism evidence="1 2">
    <name type="scientific">Mucuna pruriens</name>
    <name type="common">Velvet bean</name>
    <name type="synonym">Dolichos pruriens</name>
    <dbReference type="NCBI Taxonomy" id="157652"/>
    <lineage>
        <taxon>Eukaryota</taxon>
        <taxon>Viridiplantae</taxon>
        <taxon>Streptophyta</taxon>
        <taxon>Embryophyta</taxon>
        <taxon>Tracheophyta</taxon>
        <taxon>Spermatophyta</taxon>
        <taxon>Magnoliopsida</taxon>
        <taxon>eudicotyledons</taxon>
        <taxon>Gunneridae</taxon>
        <taxon>Pentapetalae</taxon>
        <taxon>rosids</taxon>
        <taxon>fabids</taxon>
        <taxon>Fabales</taxon>
        <taxon>Fabaceae</taxon>
        <taxon>Papilionoideae</taxon>
        <taxon>50 kb inversion clade</taxon>
        <taxon>NPAAA clade</taxon>
        <taxon>indigoferoid/millettioid clade</taxon>
        <taxon>Phaseoleae</taxon>
        <taxon>Mucuna</taxon>
    </lineage>
</organism>
<evidence type="ECO:0008006" key="3">
    <source>
        <dbReference type="Google" id="ProtNLM"/>
    </source>
</evidence>
<dbReference type="Proteomes" id="UP000257109">
    <property type="component" value="Unassembled WGS sequence"/>
</dbReference>